<dbReference type="SUPFAM" id="SSF53901">
    <property type="entry name" value="Thiolase-like"/>
    <property type="match status" value="2"/>
</dbReference>
<dbReference type="Pfam" id="PF08540">
    <property type="entry name" value="HMG_CoA_synt_C"/>
    <property type="match status" value="1"/>
</dbReference>
<evidence type="ECO:0000256" key="2">
    <source>
        <dbReference type="ARBA" id="ARBA00022679"/>
    </source>
</evidence>
<accession>V5WDE8</accession>
<name>V5WDE8_9SPIO</name>
<dbReference type="InterPro" id="IPR013746">
    <property type="entry name" value="HMG_CoA_synt_C_dom"/>
</dbReference>
<dbReference type="CDD" id="cd00827">
    <property type="entry name" value="init_cond_enzymes"/>
    <property type="match status" value="1"/>
</dbReference>
<evidence type="ECO:0000259" key="4">
    <source>
        <dbReference type="Pfam" id="PF08540"/>
    </source>
</evidence>
<sequence>MKRVGIEKLNVYGTSMYLDQADLAKARGKDPEQIKKDYLIETRSLNPTWEDAVTMAANAAMTMLSEEDKKDIGMLIVGTEGSVDFGKPISTNVHSALGLGPNVRNYETKFACYSGVAALDTAVNWVASGLNKGKKALVIASDFSRQHLGKLEEFVLGGCAAAALVSDDPKIIEYDLERKGTWTTDIYDTFRPSALAEVGNNEVSLFSYMDAVQGSYEHYKEQVEGDVDFDNDFSYFVYHTPFPGIAFQAHRTLTRENAPKKKPELRADFENRVIPALAYSRRVGSTYGTSNLTGLAALVNHADDAEGKHIALFAYGSGAIGEFYSGTILPGAKAEMAKMKIDERLDERRRCSVEEYEAIEKLRETYVENSDFVPDYSILDGWYEKHYKGSGLLVLKEVKDWYRTYERA</sequence>
<organism evidence="5 6">
    <name type="scientific">Salinispira pacifica</name>
    <dbReference type="NCBI Taxonomy" id="1307761"/>
    <lineage>
        <taxon>Bacteria</taxon>
        <taxon>Pseudomonadati</taxon>
        <taxon>Spirochaetota</taxon>
        <taxon>Spirochaetia</taxon>
        <taxon>Spirochaetales</taxon>
        <taxon>Spirochaetaceae</taxon>
        <taxon>Salinispira</taxon>
    </lineage>
</organism>
<dbReference type="PANTHER" id="PTHR43323:SF2">
    <property type="entry name" value="HYDROXYMETHYLGLUTARYL-COA SYNTHASE"/>
    <property type="match status" value="1"/>
</dbReference>
<keyword evidence="5" id="KW-0012">Acyltransferase</keyword>
<keyword evidence="6" id="KW-1185">Reference proteome</keyword>
<proteinExistence type="inferred from homology"/>
<dbReference type="InterPro" id="IPR016039">
    <property type="entry name" value="Thiolase-like"/>
</dbReference>
<dbReference type="OrthoDB" id="9769523at2"/>
<dbReference type="HOGENOM" id="CLU_008065_3_2_12"/>
<dbReference type="eggNOG" id="COG3425">
    <property type="taxonomic scope" value="Bacteria"/>
</dbReference>
<dbReference type="GO" id="GO:0004421">
    <property type="term" value="F:hydroxymethylglutaryl-CoA synthase activity"/>
    <property type="evidence" value="ECO:0007669"/>
    <property type="project" value="UniProtKB-EC"/>
</dbReference>
<dbReference type="PANTHER" id="PTHR43323">
    <property type="entry name" value="3-HYDROXY-3-METHYLGLUTARYL COENZYME A SYNTHASE"/>
    <property type="match status" value="1"/>
</dbReference>
<protein>
    <submittedName>
        <fullName evidence="5">Hydroxymethylglutaryl-CoA synthase</fullName>
        <ecNumber evidence="5">2.3.3.10</ecNumber>
    </submittedName>
</protein>
<dbReference type="Pfam" id="PF01154">
    <property type="entry name" value="HMG_CoA_synt_N"/>
    <property type="match status" value="1"/>
</dbReference>
<feature type="domain" description="Hydroxymethylglutaryl-coenzyme A synthase C-terminal" evidence="4">
    <location>
        <begin position="252"/>
        <end position="378"/>
    </location>
</feature>
<dbReference type="EC" id="2.3.3.10" evidence="5"/>
<keyword evidence="2 5" id="KW-0808">Transferase</keyword>
<gene>
    <name evidence="5" type="ORF">L21SP2_0416</name>
</gene>
<evidence type="ECO:0000313" key="6">
    <source>
        <dbReference type="Proteomes" id="UP000018680"/>
    </source>
</evidence>
<evidence type="ECO:0000313" key="5">
    <source>
        <dbReference type="EMBL" id="AHC13848.1"/>
    </source>
</evidence>
<dbReference type="EMBL" id="CP006939">
    <property type="protein sequence ID" value="AHC13848.1"/>
    <property type="molecule type" value="Genomic_DNA"/>
</dbReference>
<dbReference type="STRING" id="1307761.L21SP2_0416"/>
<dbReference type="Proteomes" id="UP000018680">
    <property type="component" value="Chromosome"/>
</dbReference>
<dbReference type="InterPro" id="IPR013528">
    <property type="entry name" value="HMG_CoA_synth_N"/>
</dbReference>
<reference evidence="5 6" key="1">
    <citation type="journal article" date="2015" name="Stand. Genomic Sci.">
        <title>Complete genome sequence and description of Salinispira pacifica gen. nov., sp. nov., a novel spirochaete isolated form a hypersaline microbial mat.</title>
        <authorList>
            <person name="Ben Hania W."/>
            <person name="Joseph M."/>
            <person name="Schumann P."/>
            <person name="Bunk B."/>
            <person name="Fiebig A."/>
            <person name="Sproer C."/>
            <person name="Klenk H.P."/>
            <person name="Fardeau M.L."/>
            <person name="Spring S."/>
        </authorList>
    </citation>
    <scope>NUCLEOTIDE SEQUENCE [LARGE SCALE GENOMIC DNA]</scope>
    <source>
        <strain evidence="5 6">L21-RPul-D2</strain>
    </source>
</reference>
<dbReference type="AlphaFoldDB" id="V5WDE8"/>
<dbReference type="GO" id="GO:0006084">
    <property type="term" value="P:acetyl-CoA metabolic process"/>
    <property type="evidence" value="ECO:0007669"/>
    <property type="project" value="InterPro"/>
</dbReference>
<dbReference type="RefSeq" id="WP_024266780.1">
    <property type="nucleotide sequence ID" value="NC_023035.1"/>
</dbReference>
<evidence type="ECO:0000259" key="3">
    <source>
        <dbReference type="Pfam" id="PF01154"/>
    </source>
</evidence>
<dbReference type="Gene3D" id="3.40.47.10">
    <property type="match status" value="2"/>
</dbReference>
<feature type="domain" description="Hydroxymethylglutaryl-coenzyme A synthase N-terminal" evidence="3">
    <location>
        <begin position="2"/>
        <end position="152"/>
    </location>
</feature>
<dbReference type="PATRIC" id="fig|1307761.3.peg.416"/>
<comment type="similarity">
    <text evidence="1">Belongs to the thiolase-like superfamily. HMG-CoA synthase family.</text>
</comment>
<dbReference type="KEGG" id="slr:L21SP2_0416"/>
<evidence type="ECO:0000256" key="1">
    <source>
        <dbReference type="ARBA" id="ARBA00007061"/>
    </source>
</evidence>